<keyword evidence="4" id="KW-0297">G-protein coupled receptor</keyword>
<feature type="transmembrane region" description="Helical" evidence="8">
    <location>
        <begin position="205"/>
        <end position="224"/>
    </location>
</feature>
<evidence type="ECO:0000256" key="6">
    <source>
        <dbReference type="ARBA" id="ARBA00023170"/>
    </source>
</evidence>
<dbReference type="PANTHER" id="PTHR11334:SF68">
    <property type="entry name" value="G-PROTEIN COUPLED RECEPTORS FAMILY 1 PROFILE DOMAIN-CONTAINING PROTEIN-RELATED"/>
    <property type="match status" value="1"/>
</dbReference>
<evidence type="ECO:0000313" key="10">
    <source>
        <dbReference type="Proteomes" id="UP000694409"/>
    </source>
</evidence>
<evidence type="ECO:0000256" key="8">
    <source>
        <dbReference type="SAM" id="Phobius"/>
    </source>
</evidence>
<dbReference type="InterPro" id="IPR026234">
    <property type="entry name" value="MRGPCRFAMILY"/>
</dbReference>
<dbReference type="PRINTS" id="PR00237">
    <property type="entry name" value="GPCRRHODOPSN"/>
</dbReference>
<feature type="transmembrane region" description="Helical" evidence="8">
    <location>
        <begin position="20"/>
        <end position="47"/>
    </location>
</feature>
<evidence type="ECO:0000256" key="7">
    <source>
        <dbReference type="ARBA" id="ARBA00023224"/>
    </source>
</evidence>
<dbReference type="GO" id="GO:0005886">
    <property type="term" value="C:plasma membrane"/>
    <property type="evidence" value="ECO:0007669"/>
    <property type="project" value="TreeGrafter"/>
</dbReference>
<sequence>MDIRVLIHYNHMLALKRDELYVTTMATHSVTLLICLCGLAGNGAVLYLLNLKKSGNAGIFDLAVMDFLILLFAVPSALLFLVEDVSCSLIMPLMYMNFLFQLSVVSHYWILYMREIWNFCCRRDLPEHLWWVLDSAQYWAFFSLFTVIPSVTFLCPAHQQEHCWAAFISMYTLILLFLAAPLLISSTIDLINPGSHQHQPKRLDIVICLIVLFTLPLSLCNLLQELGYTTVPSQVLFLLTCTHSSINPFIYFLVGRCWRPSSVGSLRLSLQRVFEEPEENTAHRDDPAMDRELSPASLGPVKALAMITSSFRNWSYF</sequence>
<evidence type="ECO:0000256" key="1">
    <source>
        <dbReference type="ARBA" id="ARBA00004141"/>
    </source>
</evidence>
<dbReference type="SUPFAM" id="SSF81321">
    <property type="entry name" value="Family A G protein-coupled receptor-like"/>
    <property type="match status" value="1"/>
</dbReference>
<evidence type="ECO:0000256" key="3">
    <source>
        <dbReference type="ARBA" id="ARBA00022989"/>
    </source>
</evidence>
<evidence type="ECO:0000256" key="5">
    <source>
        <dbReference type="ARBA" id="ARBA00023136"/>
    </source>
</evidence>
<evidence type="ECO:0000256" key="4">
    <source>
        <dbReference type="ARBA" id="ARBA00023040"/>
    </source>
</evidence>
<evidence type="ECO:0000256" key="2">
    <source>
        <dbReference type="ARBA" id="ARBA00022692"/>
    </source>
</evidence>
<dbReference type="GeneTree" id="ENSGT00960000189408"/>
<reference evidence="9" key="2">
    <citation type="submission" date="2025-09" db="UniProtKB">
        <authorList>
            <consortium name="Ensembl"/>
        </authorList>
    </citation>
    <scope>IDENTIFICATION</scope>
</reference>
<keyword evidence="2 8" id="KW-0812">Transmembrane</keyword>
<evidence type="ECO:0000313" key="9">
    <source>
        <dbReference type="Ensembl" id="ENSSCAP00000012501.1"/>
    </source>
</evidence>
<name>A0A8C9N3J6_SERCA</name>
<feature type="transmembrane region" description="Helical" evidence="8">
    <location>
        <begin position="131"/>
        <end position="152"/>
    </location>
</feature>
<feature type="transmembrane region" description="Helical" evidence="8">
    <location>
        <begin position="236"/>
        <end position="254"/>
    </location>
</feature>
<dbReference type="PANTHER" id="PTHR11334">
    <property type="entry name" value="MAS-RELATED G-PROTEIN COUPLED RECEPTOR"/>
    <property type="match status" value="1"/>
</dbReference>
<keyword evidence="6" id="KW-0675">Receptor</keyword>
<dbReference type="InterPro" id="IPR000276">
    <property type="entry name" value="GPCR_Rhodpsn"/>
</dbReference>
<dbReference type="Proteomes" id="UP000694409">
    <property type="component" value="Unassembled WGS sequence"/>
</dbReference>
<reference evidence="9" key="1">
    <citation type="submission" date="2025-08" db="UniProtKB">
        <authorList>
            <consortium name="Ensembl"/>
        </authorList>
    </citation>
    <scope>IDENTIFICATION</scope>
</reference>
<organism evidence="9 10">
    <name type="scientific">Serinus canaria</name>
    <name type="common">Island canary</name>
    <name type="synonym">Fringilla canaria</name>
    <dbReference type="NCBI Taxonomy" id="9135"/>
    <lineage>
        <taxon>Eukaryota</taxon>
        <taxon>Metazoa</taxon>
        <taxon>Chordata</taxon>
        <taxon>Craniata</taxon>
        <taxon>Vertebrata</taxon>
        <taxon>Euteleostomi</taxon>
        <taxon>Archelosauria</taxon>
        <taxon>Archosauria</taxon>
        <taxon>Dinosauria</taxon>
        <taxon>Saurischia</taxon>
        <taxon>Theropoda</taxon>
        <taxon>Coelurosauria</taxon>
        <taxon>Aves</taxon>
        <taxon>Neognathae</taxon>
        <taxon>Neoaves</taxon>
        <taxon>Telluraves</taxon>
        <taxon>Australaves</taxon>
        <taxon>Passeriformes</taxon>
        <taxon>Passeroidea</taxon>
        <taxon>Fringillidae</taxon>
        <taxon>Carduelinae</taxon>
        <taxon>Serinus</taxon>
    </lineage>
</organism>
<comment type="subcellular location">
    <subcellularLocation>
        <location evidence="1">Membrane</location>
        <topology evidence="1">Multi-pass membrane protein</topology>
    </subcellularLocation>
</comment>
<dbReference type="OMA" id="SHYWILY"/>
<feature type="transmembrane region" description="Helical" evidence="8">
    <location>
        <begin position="93"/>
        <end position="111"/>
    </location>
</feature>
<keyword evidence="5 8" id="KW-0472">Membrane</keyword>
<proteinExistence type="predicted"/>
<dbReference type="AlphaFoldDB" id="A0A8C9N3J6"/>
<keyword evidence="7" id="KW-0807">Transducer</keyword>
<keyword evidence="3 8" id="KW-1133">Transmembrane helix</keyword>
<protein>
    <submittedName>
        <fullName evidence="9">Uncharacterized protein</fullName>
    </submittedName>
</protein>
<dbReference type="GO" id="GO:0004930">
    <property type="term" value="F:G protein-coupled receptor activity"/>
    <property type="evidence" value="ECO:0007669"/>
    <property type="project" value="UniProtKB-KW"/>
</dbReference>
<keyword evidence="10" id="KW-1185">Reference proteome</keyword>
<dbReference type="Ensembl" id="ENSSCAT00000014063.1">
    <property type="protein sequence ID" value="ENSSCAP00000012501.1"/>
    <property type="gene ID" value="ENSSCAG00000009335.1"/>
</dbReference>
<feature type="transmembrane region" description="Helical" evidence="8">
    <location>
        <begin position="59"/>
        <end position="81"/>
    </location>
</feature>
<accession>A0A8C9N3J6</accession>
<dbReference type="Gene3D" id="1.20.1070.10">
    <property type="entry name" value="Rhodopsin 7-helix transmembrane proteins"/>
    <property type="match status" value="1"/>
</dbReference>
<feature type="transmembrane region" description="Helical" evidence="8">
    <location>
        <begin position="164"/>
        <end position="184"/>
    </location>
</feature>